<dbReference type="EMBL" id="MU795112">
    <property type="protein sequence ID" value="KAJ3810236.1"/>
    <property type="molecule type" value="Genomic_DNA"/>
</dbReference>
<gene>
    <name evidence="1" type="ORF">F5876DRAFT_42180</name>
</gene>
<protein>
    <submittedName>
        <fullName evidence="1">Uncharacterized protein</fullName>
    </submittedName>
</protein>
<comment type="caution">
    <text evidence="1">The sequence shown here is derived from an EMBL/GenBank/DDBJ whole genome shotgun (WGS) entry which is preliminary data.</text>
</comment>
<evidence type="ECO:0000313" key="2">
    <source>
        <dbReference type="Proteomes" id="UP001163835"/>
    </source>
</evidence>
<proteinExistence type="predicted"/>
<evidence type="ECO:0000313" key="1">
    <source>
        <dbReference type="EMBL" id="KAJ3810236.1"/>
    </source>
</evidence>
<name>A0ACC1TZJ9_9AGAR</name>
<sequence>MAHSTPTNWSIQFLSTVSSDTDPCMVFSFEQGPETVQGSGGGAKYIFNVGENTNRAFTQSKMSWNGTRAVFLTGSPRDRVGGLSSLLMSFADGDPKYPVRVIGPPGLNHLLATQRSFVYRKNISILSTELPFDEFVTERRILEPIFQDGNLTVYGIPITPMYLDVAAAALIASNDLKRKRDSDIIMSDASAPSTPLANLLSTPSFTPETLSTLTPAQAQEWREMMVAIMFPRSRGVELPATASNNSKQSKYAKEEEKEEPDEYRRPMLMTGFHKQLPRFHLSETQKTLPPSALSLSYLAVGPLTRGKFDARKAEELGVPNGPLRGALTRGETVRFKKKKGANPGVVADSDKGERWVTVRPEDVVAPSIPPAAALILDIPTPEYIPSLLDAFREGSAYAECQQSIPKETQFTLHTIIHLIGDGVLEDPRYRAFMAGFERPHHVISSPSYLPDPVTFTSSAYQQLKLAQLDPEMFRVPKFGLEERDTTSIGPQVPLELSKLAEHTTLLTAHTIIPMRPLGPPQKEDWAASADTLHTPLGEEWDRFHPAVAAIRNRLAKAKASGRSLEAGKSISVITLGTGSAVPGKYRNVSATVIQIPEWGNILLDCGEGTWGQLCRMFGTASSTHTPTTSTSLSQSPGEQILGVDAFLHSLKLIYISHLHADHHLGLAKILAMRQALSPPPKDPVYLVGVRGVHLYLREVCDLERLGIEGVDVDRGKGNGVITVLSPALHWNYSQSYTPQGMWSLGGTEEWLDSKTSRTHITALCRALNLHSFTTVDVRHRTRCYGCIIHSKDGWSIVFSGDTMPSDHLVDAAKNITLLIHEATMSDAQADMAAAKAHSTVGQAIDIGRRMGAENVLLTHFSARQPKMPHRVFVGGTPSSFFPLSPKPTPYIATAFDYAHFTLGSMWKMQFYMDGIEQSYREMVEEERDTVEEKMVEEEWEEIREQEDMRVKEDERESWMMGGYEQEFGMELGMDIGEETEAEQMESDREVKQIELCEEDEKTNDYP</sequence>
<accession>A0ACC1TZJ9</accession>
<keyword evidence="2" id="KW-1185">Reference proteome</keyword>
<reference evidence="1" key="1">
    <citation type="submission" date="2022-09" db="EMBL/GenBank/DDBJ databases">
        <title>A Global Phylogenomic Analysis of the Shiitake Genus Lentinula.</title>
        <authorList>
            <consortium name="DOE Joint Genome Institute"/>
            <person name="Sierra-Patev S."/>
            <person name="Min B."/>
            <person name="Naranjo-Ortiz M."/>
            <person name="Looney B."/>
            <person name="Konkel Z."/>
            <person name="Slot J.C."/>
            <person name="Sakamoto Y."/>
            <person name="Steenwyk J.L."/>
            <person name="Rokas A."/>
            <person name="Carro J."/>
            <person name="Camarero S."/>
            <person name="Ferreira P."/>
            <person name="Molpeceres G."/>
            <person name="Ruiz-Duenas F.J."/>
            <person name="Serrano A."/>
            <person name="Henrissat B."/>
            <person name="Drula E."/>
            <person name="Hughes K.W."/>
            <person name="Mata J.L."/>
            <person name="Ishikawa N.K."/>
            <person name="Vargas-Isla R."/>
            <person name="Ushijima S."/>
            <person name="Smith C.A."/>
            <person name="Ahrendt S."/>
            <person name="Andreopoulos W."/>
            <person name="He G."/>
            <person name="Labutti K."/>
            <person name="Lipzen A."/>
            <person name="Ng V."/>
            <person name="Riley R."/>
            <person name="Sandor L."/>
            <person name="Barry K."/>
            <person name="Martinez A.T."/>
            <person name="Xiao Y."/>
            <person name="Gibbons J.G."/>
            <person name="Terashima K."/>
            <person name="Grigoriev I.V."/>
            <person name="Hibbett D.S."/>
        </authorList>
    </citation>
    <scope>NUCLEOTIDE SEQUENCE</scope>
    <source>
        <strain evidence="1">TMI1499</strain>
    </source>
</reference>
<organism evidence="1 2">
    <name type="scientific">Lentinula aff. lateritia</name>
    <dbReference type="NCBI Taxonomy" id="2804960"/>
    <lineage>
        <taxon>Eukaryota</taxon>
        <taxon>Fungi</taxon>
        <taxon>Dikarya</taxon>
        <taxon>Basidiomycota</taxon>
        <taxon>Agaricomycotina</taxon>
        <taxon>Agaricomycetes</taxon>
        <taxon>Agaricomycetidae</taxon>
        <taxon>Agaricales</taxon>
        <taxon>Marasmiineae</taxon>
        <taxon>Omphalotaceae</taxon>
        <taxon>Lentinula</taxon>
    </lineage>
</organism>
<dbReference type="Proteomes" id="UP001163835">
    <property type="component" value="Unassembled WGS sequence"/>
</dbReference>